<dbReference type="InterPro" id="IPR051703">
    <property type="entry name" value="NF-kappa-B_Signaling_Reg"/>
</dbReference>
<keyword evidence="3" id="KW-1185">Reference proteome</keyword>
<dbReference type="Pfam" id="PF20700">
    <property type="entry name" value="Mutator"/>
    <property type="match status" value="1"/>
</dbReference>
<accession>A0A8B8G846</accession>
<evidence type="ECO:0000259" key="2">
    <source>
        <dbReference type="Pfam" id="PF20700"/>
    </source>
</evidence>
<gene>
    <name evidence="4" type="primary">LOC112689766</name>
</gene>
<dbReference type="InterPro" id="IPR011335">
    <property type="entry name" value="Restrct_endonuc-II-like"/>
</dbReference>
<dbReference type="Pfam" id="PF09588">
    <property type="entry name" value="YqaJ"/>
    <property type="match status" value="1"/>
</dbReference>
<dbReference type="Gene3D" id="3.90.320.10">
    <property type="match status" value="1"/>
</dbReference>
<sequence>MPYLVFSICVKIQKDSQASTISHRCFKNWDGTSTSMESDIILEGFNQSITMHNLIYHKLIGDGDFKKVEHVKTLWSKFSNKNIECKNHISRNYMNRINDIAGKRKSSSGTVVPAILRKILKDNTFRLRYGITKAIDHWKNAKNLTINQKFAFLKRDIENGPYHVFGSHDEYDPYFCNAEHNIQNYVPEMEKCALWQDLLISAAKILVVYQADSLIYDLNNNYVECYNNVVSKFVGGKRVNYSLRGSYNTRCMTAVSSFNFGSDYICRLHKTATKESPGKFTKLYIKKLEREKLFRQKKLKFKLYFGPSTSYRIQHEPIAKDQFEKIYNLKVLPAGLFIDPELNFLAGSPGGLVGDNGIVEIKCPYNIMDMTPKARVMAKKNSLQLIKMEI</sequence>
<dbReference type="GeneID" id="112689766"/>
<evidence type="ECO:0000259" key="1">
    <source>
        <dbReference type="Pfam" id="PF09588"/>
    </source>
</evidence>
<dbReference type="PANTHER" id="PTHR46609:SF8">
    <property type="entry name" value="YQAJ VIRAL RECOMBINASE DOMAIN-CONTAINING PROTEIN"/>
    <property type="match status" value="1"/>
</dbReference>
<proteinExistence type="predicted"/>
<evidence type="ECO:0000313" key="3">
    <source>
        <dbReference type="Proteomes" id="UP000694846"/>
    </source>
</evidence>
<dbReference type="AlphaFoldDB" id="A0A8B8G846"/>
<dbReference type="RefSeq" id="XP_025419399.1">
    <property type="nucleotide sequence ID" value="XM_025563614.1"/>
</dbReference>
<protein>
    <submittedName>
        <fullName evidence="4">Uncharacterized protein LOC112689766</fullName>
    </submittedName>
</protein>
<dbReference type="GO" id="GO:0006281">
    <property type="term" value="P:DNA repair"/>
    <property type="evidence" value="ECO:0007669"/>
    <property type="project" value="UniProtKB-ARBA"/>
</dbReference>
<feature type="domain" description="Mutator-like transposase" evidence="2">
    <location>
        <begin position="13"/>
        <end position="170"/>
    </location>
</feature>
<dbReference type="Proteomes" id="UP000694846">
    <property type="component" value="Unplaced"/>
</dbReference>
<dbReference type="InterPro" id="IPR011604">
    <property type="entry name" value="PDDEXK-like_dom_sf"/>
</dbReference>
<dbReference type="InterPro" id="IPR019080">
    <property type="entry name" value="YqaJ_viral_recombinase"/>
</dbReference>
<dbReference type="OrthoDB" id="6612265at2759"/>
<reference evidence="4" key="1">
    <citation type="submission" date="2025-08" db="UniProtKB">
        <authorList>
            <consortium name="RefSeq"/>
        </authorList>
    </citation>
    <scope>IDENTIFICATION</scope>
    <source>
        <tissue evidence="4">Whole body</tissue>
    </source>
</reference>
<dbReference type="SUPFAM" id="SSF52980">
    <property type="entry name" value="Restriction endonuclease-like"/>
    <property type="match status" value="1"/>
</dbReference>
<organism evidence="3 4">
    <name type="scientific">Sipha flava</name>
    <name type="common">yellow sugarcane aphid</name>
    <dbReference type="NCBI Taxonomy" id="143950"/>
    <lineage>
        <taxon>Eukaryota</taxon>
        <taxon>Metazoa</taxon>
        <taxon>Ecdysozoa</taxon>
        <taxon>Arthropoda</taxon>
        <taxon>Hexapoda</taxon>
        <taxon>Insecta</taxon>
        <taxon>Pterygota</taxon>
        <taxon>Neoptera</taxon>
        <taxon>Paraneoptera</taxon>
        <taxon>Hemiptera</taxon>
        <taxon>Sternorrhyncha</taxon>
        <taxon>Aphidomorpha</taxon>
        <taxon>Aphidoidea</taxon>
        <taxon>Aphididae</taxon>
        <taxon>Sipha</taxon>
    </lineage>
</organism>
<evidence type="ECO:0000313" key="4">
    <source>
        <dbReference type="RefSeq" id="XP_025419399.1"/>
    </source>
</evidence>
<feature type="domain" description="YqaJ viral recombinase" evidence="1">
    <location>
        <begin position="313"/>
        <end position="368"/>
    </location>
</feature>
<name>A0A8B8G846_9HEMI</name>
<dbReference type="InterPro" id="IPR049012">
    <property type="entry name" value="Mutator_transp_dom"/>
</dbReference>
<dbReference type="PANTHER" id="PTHR46609">
    <property type="entry name" value="EXONUCLEASE, PHAGE-TYPE/RECB, C-TERMINAL DOMAIN-CONTAINING PROTEIN"/>
    <property type="match status" value="1"/>
</dbReference>